<evidence type="ECO:0008006" key="4">
    <source>
        <dbReference type="Google" id="ProtNLM"/>
    </source>
</evidence>
<name>A0ABT5C564_9BACT</name>
<protein>
    <recommendedName>
        <fullName evidence="4">Glycine zipper 2TM domain-containing protein</fullName>
    </recommendedName>
</protein>
<sequence length="136" mass="14107">MGRAIRGEYPQDGRVFDLAEIADRRVLISILAAGVATVSFVVIARAASAFQALQQDLAARGIDLRWDGEATRTVVEHAVVGAGIGLLLGALSGDGRTAFYAAAGGAAIGAATGVHRVYNARLIGTTHLRVLTIEPI</sequence>
<keyword evidence="1" id="KW-1133">Transmembrane helix</keyword>
<reference evidence="2 3" key="1">
    <citation type="submission" date="2023-01" db="EMBL/GenBank/DDBJ databases">
        <title>Minimal conservation of predation-associated metabolite biosynthetic gene clusters underscores biosynthetic potential of Myxococcota including descriptions for ten novel species: Archangium lansinium sp. nov., Myxococcus landrumus sp. nov., Nannocystis bai.</title>
        <authorList>
            <person name="Ahearne A."/>
            <person name="Stevens C."/>
            <person name="Dowd S."/>
        </authorList>
    </citation>
    <scope>NUCLEOTIDE SEQUENCE [LARGE SCALE GENOMIC DNA]</scope>
    <source>
        <strain evidence="2 3">WIWO2</strain>
    </source>
</reference>
<organism evidence="2 3">
    <name type="scientific">Sorangium atrum</name>
    <dbReference type="NCBI Taxonomy" id="2995308"/>
    <lineage>
        <taxon>Bacteria</taxon>
        <taxon>Pseudomonadati</taxon>
        <taxon>Myxococcota</taxon>
        <taxon>Polyangia</taxon>
        <taxon>Polyangiales</taxon>
        <taxon>Polyangiaceae</taxon>
        <taxon>Sorangium</taxon>
    </lineage>
</organism>
<dbReference type="RefSeq" id="WP_272098731.1">
    <property type="nucleotide sequence ID" value="NZ_JAQNDK010000003.1"/>
</dbReference>
<evidence type="ECO:0000313" key="2">
    <source>
        <dbReference type="EMBL" id="MDC0681553.1"/>
    </source>
</evidence>
<keyword evidence="1" id="KW-0812">Transmembrane</keyword>
<evidence type="ECO:0000256" key="1">
    <source>
        <dbReference type="SAM" id="Phobius"/>
    </source>
</evidence>
<gene>
    <name evidence="2" type="ORF">POL72_27690</name>
</gene>
<accession>A0ABT5C564</accession>
<proteinExistence type="predicted"/>
<dbReference type="Proteomes" id="UP001217485">
    <property type="component" value="Unassembled WGS sequence"/>
</dbReference>
<comment type="caution">
    <text evidence="2">The sequence shown here is derived from an EMBL/GenBank/DDBJ whole genome shotgun (WGS) entry which is preliminary data.</text>
</comment>
<dbReference type="EMBL" id="JAQNDK010000003">
    <property type="protein sequence ID" value="MDC0681553.1"/>
    <property type="molecule type" value="Genomic_DNA"/>
</dbReference>
<feature type="transmembrane region" description="Helical" evidence="1">
    <location>
        <begin position="26"/>
        <end position="53"/>
    </location>
</feature>
<feature type="transmembrane region" description="Helical" evidence="1">
    <location>
        <begin position="98"/>
        <end position="118"/>
    </location>
</feature>
<keyword evidence="3" id="KW-1185">Reference proteome</keyword>
<evidence type="ECO:0000313" key="3">
    <source>
        <dbReference type="Proteomes" id="UP001217485"/>
    </source>
</evidence>
<keyword evidence="1" id="KW-0472">Membrane</keyword>